<protein>
    <submittedName>
        <fullName evidence="2">Serine hydrolase</fullName>
    </submittedName>
</protein>
<proteinExistence type="predicted"/>
<keyword evidence="2" id="KW-0378">Hydrolase</keyword>
<name>A0A1W9KZ05_9BURK</name>
<dbReference type="AlphaFoldDB" id="A0A1W9KZ05"/>
<reference evidence="2 3" key="1">
    <citation type="submission" date="2017-01" db="EMBL/GenBank/DDBJ databases">
        <title>Novel large sulfur bacteria in the metagenomes of groundwater-fed chemosynthetic microbial mats in the Lake Huron basin.</title>
        <authorList>
            <person name="Sharrar A.M."/>
            <person name="Flood B.E."/>
            <person name="Bailey J.V."/>
            <person name="Jones D.S."/>
            <person name="Biddanda B."/>
            <person name="Ruberg S.A."/>
            <person name="Marcus D.N."/>
            <person name="Dick G.J."/>
        </authorList>
    </citation>
    <scope>NUCLEOTIDE SEQUENCE [LARGE SCALE GENOMIC DNA]</scope>
    <source>
        <strain evidence="2">A7</strain>
    </source>
</reference>
<dbReference type="Gene3D" id="3.40.710.10">
    <property type="entry name" value="DD-peptidase/beta-lactamase superfamily"/>
    <property type="match status" value="1"/>
</dbReference>
<dbReference type="PANTHER" id="PTHR43283">
    <property type="entry name" value="BETA-LACTAMASE-RELATED"/>
    <property type="match status" value="1"/>
</dbReference>
<dbReference type="PANTHER" id="PTHR43283:SF3">
    <property type="entry name" value="BETA-LACTAMASE FAMILY PROTEIN (AFU_ORTHOLOGUE AFUA_5G07500)"/>
    <property type="match status" value="1"/>
</dbReference>
<dbReference type="InterPro" id="IPR050789">
    <property type="entry name" value="Diverse_Enzym_Activities"/>
</dbReference>
<sequence length="396" mass="43170">MTLQPVSPEKIGLSSAHLHRLTNVLQREVASKRLPGAVALVARHGKTALLQSVGQLNPATGEAMHNDARFRIYSMTKPIVSVAAMMLVEQGRLLLADPVSKHLPEFAGQKVAVNEGGTLELQPVQRDATVHDLLRHTAGMTYEFLGSGPVQRQYAQLRLGSRERSLADFTQQLAALPLMYQPGQVFEYSRATDVLGRVVEAIAGQPLQQFMQEQMFEPLRMPDTSFTVPPAFHGHIAEPFARDPDGGLQMKVIDVRTDAALASGGGGLISTAQDYARFLQFMLNRGELDGVRLLGPQTVDFMTTDHLGDIPIAPGGSRPLLPAGHGFGLGFAVRKHLGVAPVPGSVGTYFWGGLAGTSFFVDPKLDLFAILMLQAPNQREYYRMLFRDMVYAAVMD</sequence>
<dbReference type="GO" id="GO:0016787">
    <property type="term" value="F:hydrolase activity"/>
    <property type="evidence" value="ECO:0007669"/>
    <property type="project" value="UniProtKB-KW"/>
</dbReference>
<evidence type="ECO:0000259" key="1">
    <source>
        <dbReference type="Pfam" id="PF00144"/>
    </source>
</evidence>
<dbReference type="InterPro" id="IPR012338">
    <property type="entry name" value="Beta-lactam/transpept-like"/>
</dbReference>
<evidence type="ECO:0000313" key="3">
    <source>
        <dbReference type="Proteomes" id="UP000192505"/>
    </source>
</evidence>
<evidence type="ECO:0000313" key="2">
    <source>
        <dbReference type="EMBL" id="OQW89976.1"/>
    </source>
</evidence>
<dbReference type="EMBL" id="MTEI01000001">
    <property type="protein sequence ID" value="OQW89976.1"/>
    <property type="molecule type" value="Genomic_DNA"/>
</dbReference>
<accession>A0A1W9KZ05</accession>
<dbReference type="Proteomes" id="UP000192505">
    <property type="component" value="Unassembled WGS sequence"/>
</dbReference>
<feature type="domain" description="Beta-lactamase-related" evidence="1">
    <location>
        <begin position="23"/>
        <end position="378"/>
    </location>
</feature>
<dbReference type="InterPro" id="IPR001466">
    <property type="entry name" value="Beta-lactam-related"/>
</dbReference>
<dbReference type="Pfam" id="PF00144">
    <property type="entry name" value="Beta-lactamase"/>
    <property type="match status" value="1"/>
</dbReference>
<organism evidence="2 3">
    <name type="scientific">Rhodoferax ferrireducens</name>
    <dbReference type="NCBI Taxonomy" id="192843"/>
    <lineage>
        <taxon>Bacteria</taxon>
        <taxon>Pseudomonadati</taxon>
        <taxon>Pseudomonadota</taxon>
        <taxon>Betaproteobacteria</taxon>
        <taxon>Burkholderiales</taxon>
        <taxon>Comamonadaceae</taxon>
        <taxon>Rhodoferax</taxon>
    </lineage>
</organism>
<gene>
    <name evidence="2" type="ORF">BWK72_01710</name>
</gene>
<dbReference type="SUPFAM" id="SSF56601">
    <property type="entry name" value="beta-lactamase/transpeptidase-like"/>
    <property type="match status" value="1"/>
</dbReference>
<comment type="caution">
    <text evidence="2">The sequence shown here is derived from an EMBL/GenBank/DDBJ whole genome shotgun (WGS) entry which is preliminary data.</text>
</comment>